<evidence type="ECO:0000256" key="2">
    <source>
        <dbReference type="SAM" id="Phobius"/>
    </source>
</evidence>
<keyword evidence="1" id="KW-0238">DNA-binding</keyword>
<feature type="domain" description="HTH cro/C1-type" evidence="3">
    <location>
        <begin position="10"/>
        <end position="64"/>
    </location>
</feature>
<feature type="transmembrane region" description="Helical" evidence="2">
    <location>
        <begin position="108"/>
        <end position="131"/>
    </location>
</feature>
<dbReference type="InterPro" id="IPR001387">
    <property type="entry name" value="Cro/C1-type_HTH"/>
</dbReference>
<keyword evidence="2" id="KW-0472">Membrane</keyword>
<dbReference type="GO" id="GO:0003677">
    <property type="term" value="F:DNA binding"/>
    <property type="evidence" value="ECO:0007669"/>
    <property type="project" value="UniProtKB-KW"/>
</dbReference>
<dbReference type="SMART" id="SM00530">
    <property type="entry name" value="HTH_XRE"/>
    <property type="match status" value="1"/>
</dbReference>
<organism evidence="4 5">
    <name type="scientific">Agathobaculum faecis</name>
    <dbReference type="NCBI Taxonomy" id="2763013"/>
    <lineage>
        <taxon>Bacteria</taxon>
        <taxon>Bacillati</taxon>
        <taxon>Bacillota</taxon>
        <taxon>Clostridia</taxon>
        <taxon>Eubacteriales</taxon>
        <taxon>Butyricicoccaceae</taxon>
        <taxon>Agathobaculum</taxon>
    </lineage>
</organism>
<evidence type="ECO:0000313" key="4">
    <source>
        <dbReference type="EMBL" id="MBC5726013.1"/>
    </source>
</evidence>
<sequence length="165" mass="18125">MDAIKTGVFIAAVRRERNMTQAELAARLHVTDKAVSKWERGAGLPDISLIEPLAAALDVSVLELMQGRRIPAETVRHTEAAEVLTDILGMAKHTRADKRSHLKQADRFLSRLLEAIGLLFLLCSVYCRTQLQTPIPLWLTISALVLAAAVLLAKCVLHRAVGNQT</sequence>
<evidence type="ECO:0000259" key="3">
    <source>
        <dbReference type="PROSITE" id="PS50943"/>
    </source>
</evidence>
<accession>A0A923RWI1</accession>
<reference evidence="4" key="1">
    <citation type="submission" date="2020-08" db="EMBL/GenBank/DDBJ databases">
        <title>Genome public.</title>
        <authorList>
            <person name="Liu C."/>
            <person name="Sun Q."/>
        </authorList>
    </citation>
    <scope>NUCLEOTIDE SEQUENCE</scope>
    <source>
        <strain evidence="4">NSJ-28</strain>
    </source>
</reference>
<dbReference type="Pfam" id="PF01381">
    <property type="entry name" value="HTH_3"/>
    <property type="match status" value="1"/>
</dbReference>
<feature type="transmembrane region" description="Helical" evidence="2">
    <location>
        <begin position="137"/>
        <end position="157"/>
    </location>
</feature>
<comment type="caution">
    <text evidence="4">The sequence shown here is derived from an EMBL/GenBank/DDBJ whole genome shotgun (WGS) entry which is preliminary data.</text>
</comment>
<protein>
    <submittedName>
        <fullName evidence="4">Helix-turn-helix transcriptional regulator</fullName>
    </submittedName>
</protein>
<evidence type="ECO:0000256" key="1">
    <source>
        <dbReference type="ARBA" id="ARBA00023125"/>
    </source>
</evidence>
<name>A0A923RWI1_9FIRM</name>
<dbReference type="AlphaFoldDB" id="A0A923RWI1"/>
<dbReference type="PANTHER" id="PTHR46558">
    <property type="entry name" value="TRACRIPTIONAL REGULATORY PROTEIN-RELATED-RELATED"/>
    <property type="match status" value="1"/>
</dbReference>
<evidence type="ECO:0000313" key="5">
    <source>
        <dbReference type="Proteomes" id="UP000606499"/>
    </source>
</evidence>
<dbReference type="RefSeq" id="WP_107631291.1">
    <property type="nucleotide sequence ID" value="NZ_JACOPL010000010.1"/>
</dbReference>
<dbReference type="Proteomes" id="UP000606499">
    <property type="component" value="Unassembled WGS sequence"/>
</dbReference>
<dbReference type="CDD" id="cd00093">
    <property type="entry name" value="HTH_XRE"/>
    <property type="match status" value="1"/>
</dbReference>
<proteinExistence type="predicted"/>
<dbReference type="PROSITE" id="PS50943">
    <property type="entry name" value="HTH_CROC1"/>
    <property type="match status" value="1"/>
</dbReference>
<keyword evidence="2" id="KW-0812">Transmembrane</keyword>
<dbReference type="SUPFAM" id="SSF47413">
    <property type="entry name" value="lambda repressor-like DNA-binding domains"/>
    <property type="match status" value="1"/>
</dbReference>
<gene>
    <name evidence="4" type="ORF">H8S45_11150</name>
</gene>
<keyword evidence="5" id="KW-1185">Reference proteome</keyword>
<keyword evidence="2" id="KW-1133">Transmembrane helix</keyword>
<dbReference type="Gene3D" id="1.10.260.40">
    <property type="entry name" value="lambda repressor-like DNA-binding domains"/>
    <property type="match status" value="1"/>
</dbReference>
<dbReference type="EMBL" id="JACOPL010000010">
    <property type="protein sequence ID" value="MBC5726013.1"/>
    <property type="molecule type" value="Genomic_DNA"/>
</dbReference>
<dbReference type="PANTHER" id="PTHR46558:SF3">
    <property type="entry name" value="TRANSCRIPTIONAL REGULATOR"/>
    <property type="match status" value="1"/>
</dbReference>
<dbReference type="InterPro" id="IPR010982">
    <property type="entry name" value="Lambda_DNA-bd_dom_sf"/>
</dbReference>